<dbReference type="RefSeq" id="WP_343045759.1">
    <property type="nucleotide sequence ID" value="NZ_BAAAPP010000001.1"/>
</dbReference>
<gene>
    <name evidence="3" type="ORF">BKA05_003706</name>
</gene>
<sequence>MGDPVPRPLVDLDEVDQRILALAAAGHTNDGIARRLGLSERTVRRRLRAVADGLGVGSTIEAVVAGVRAGVI</sequence>
<dbReference type="Gene3D" id="1.10.10.10">
    <property type="entry name" value="Winged helix-like DNA-binding domain superfamily/Winged helix DNA-binding domain"/>
    <property type="match status" value="1"/>
</dbReference>
<evidence type="ECO:0000313" key="3">
    <source>
        <dbReference type="EMBL" id="NYI12191.1"/>
    </source>
</evidence>
<accession>A0A7Z0C6J2</accession>
<dbReference type="GO" id="GO:0006355">
    <property type="term" value="P:regulation of DNA-templated transcription"/>
    <property type="evidence" value="ECO:0007669"/>
    <property type="project" value="InterPro"/>
</dbReference>
<keyword evidence="1 3" id="KW-0238">DNA-binding</keyword>
<evidence type="ECO:0000259" key="2">
    <source>
        <dbReference type="PROSITE" id="PS50043"/>
    </source>
</evidence>
<feature type="domain" description="HTH luxR-type" evidence="2">
    <location>
        <begin position="5"/>
        <end position="70"/>
    </location>
</feature>
<dbReference type="InterPro" id="IPR000792">
    <property type="entry name" value="Tscrpt_reg_LuxR_C"/>
</dbReference>
<dbReference type="GO" id="GO:0003677">
    <property type="term" value="F:DNA binding"/>
    <property type="evidence" value="ECO:0007669"/>
    <property type="project" value="UniProtKB-KW"/>
</dbReference>
<dbReference type="AlphaFoldDB" id="A0A7Z0C6J2"/>
<reference evidence="3 4" key="1">
    <citation type="submission" date="2020-07" db="EMBL/GenBank/DDBJ databases">
        <title>Sequencing the genomes of 1000 actinobacteria strains.</title>
        <authorList>
            <person name="Klenk H.-P."/>
        </authorList>
    </citation>
    <scope>NUCLEOTIDE SEQUENCE [LARGE SCALE GENOMIC DNA]</scope>
    <source>
        <strain evidence="3 4">DSM 18248</strain>
    </source>
</reference>
<comment type="caution">
    <text evidence="3">The sequence shown here is derived from an EMBL/GenBank/DDBJ whole genome shotgun (WGS) entry which is preliminary data.</text>
</comment>
<dbReference type="EMBL" id="JACBZI010000001">
    <property type="protein sequence ID" value="NYI12191.1"/>
    <property type="molecule type" value="Genomic_DNA"/>
</dbReference>
<dbReference type="PANTHER" id="PTHR43214">
    <property type="entry name" value="TWO-COMPONENT RESPONSE REGULATOR"/>
    <property type="match status" value="1"/>
</dbReference>
<dbReference type="PROSITE" id="PS50043">
    <property type="entry name" value="HTH_LUXR_2"/>
    <property type="match status" value="1"/>
</dbReference>
<dbReference type="InterPro" id="IPR016032">
    <property type="entry name" value="Sig_transdc_resp-reg_C-effctor"/>
</dbReference>
<dbReference type="InterPro" id="IPR039420">
    <property type="entry name" value="WalR-like"/>
</dbReference>
<name>A0A7Z0C6J2_9ACTN</name>
<dbReference type="SUPFAM" id="SSF46894">
    <property type="entry name" value="C-terminal effector domain of the bipartite response regulators"/>
    <property type="match status" value="1"/>
</dbReference>
<evidence type="ECO:0000313" key="4">
    <source>
        <dbReference type="Proteomes" id="UP000537326"/>
    </source>
</evidence>
<dbReference type="SMART" id="SM00421">
    <property type="entry name" value="HTH_LUXR"/>
    <property type="match status" value="1"/>
</dbReference>
<protein>
    <submittedName>
        <fullName evidence="3">DNA-binding NarL/FixJ family response regulator</fullName>
    </submittedName>
</protein>
<proteinExistence type="predicted"/>
<keyword evidence="4" id="KW-1185">Reference proteome</keyword>
<dbReference type="Pfam" id="PF00196">
    <property type="entry name" value="GerE"/>
    <property type="match status" value="1"/>
</dbReference>
<dbReference type="Proteomes" id="UP000537326">
    <property type="component" value="Unassembled WGS sequence"/>
</dbReference>
<dbReference type="InterPro" id="IPR036388">
    <property type="entry name" value="WH-like_DNA-bd_sf"/>
</dbReference>
<organism evidence="3 4">
    <name type="scientific">Nocardioides marinus</name>
    <dbReference type="NCBI Taxonomy" id="374514"/>
    <lineage>
        <taxon>Bacteria</taxon>
        <taxon>Bacillati</taxon>
        <taxon>Actinomycetota</taxon>
        <taxon>Actinomycetes</taxon>
        <taxon>Propionibacteriales</taxon>
        <taxon>Nocardioidaceae</taxon>
        <taxon>Nocardioides</taxon>
    </lineage>
</organism>
<evidence type="ECO:0000256" key="1">
    <source>
        <dbReference type="ARBA" id="ARBA00023125"/>
    </source>
</evidence>